<evidence type="ECO:0008006" key="3">
    <source>
        <dbReference type="Google" id="ProtNLM"/>
    </source>
</evidence>
<gene>
    <name evidence="1" type="ORF">U6N30_08655</name>
</gene>
<evidence type="ECO:0000313" key="1">
    <source>
        <dbReference type="EMBL" id="WRL65633.1"/>
    </source>
</evidence>
<dbReference type="InterPro" id="IPR014729">
    <property type="entry name" value="Rossmann-like_a/b/a_fold"/>
</dbReference>
<name>A0ABZ1B6Z6_9ACTN</name>
<dbReference type="RefSeq" id="WP_324276951.1">
    <property type="nucleotide sequence ID" value="NZ_CP141261.1"/>
</dbReference>
<sequence>MAHYDGGHASSKQTVLHKRLSDVYGAHRVVLRRLWLRPAARDPRQEHPSPPPVETTTRGRSLLFLAAALALASSISPEAPVYLPENGYIALNVPLTRARTGSASTRTTHPHFLRLFGEAARGAGVRNPLLNPCSLKTKGEMLRDSRNPELLRELAPLTVSCSHPEAARMQDRPQGNCGYCFPCLIRRASLAVPGWDDAEYAWDALTDSGLIDETDRQRGADLRAVLNGAFGERPDSDLLRNAPLPAGSHADHLAVWRRGNEELRSWLKAGAQGSLAAVVARLP</sequence>
<organism evidence="1 2">
    <name type="scientific">Blastococcus brunescens</name>
    <dbReference type="NCBI Taxonomy" id="1564165"/>
    <lineage>
        <taxon>Bacteria</taxon>
        <taxon>Bacillati</taxon>
        <taxon>Actinomycetota</taxon>
        <taxon>Actinomycetes</taxon>
        <taxon>Geodermatophilales</taxon>
        <taxon>Geodermatophilaceae</taxon>
        <taxon>Blastococcus</taxon>
    </lineage>
</organism>
<proteinExistence type="predicted"/>
<accession>A0ABZ1B6Z6</accession>
<reference evidence="1 2" key="1">
    <citation type="submission" date="2023-12" db="EMBL/GenBank/DDBJ databases">
        <title>Blastococcus brunescens sp. nov., an actonobacterium isolated from sandstone collected in sahara desert.</title>
        <authorList>
            <person name="Gtari M."/>
            <person name="Ghodhbane F."/>
        </authorList>
    </citation>
    <scope>NUCLEOTIDE SEQUENCE [LARGE SCALE GENOMIC DNA]</scope>
    <source>
        <strain evidence="1 2">BMG 8361</strain>
    </source>
</reference>
<dbReference type="EMBL" id="CP141261">
    <property type="protein sequence ID" value="WRL65633.1"/>
    <property type="molecule type" value="Genomic_DNA"/>
</dbReference>
<protein>
    <recommendedName>
        <fullName evidence="3">7-cyano-7-deazaguanine synthase</fullName>
    </recommendedName>
</protein>
<dbReference type="Proteomes" id="UP001324287">
    <property type="component" value="Chromosome"/>
</dbReference>
<dbReference type="Gene3D" id="3.40.50.620">
    <property type="entry name" value="HUPs"/>
    <property type="match status" value="1"/>
</dbReference>
<keyword evidence="2" id="KW-1185">Reference proteome</keyword>
<evidence type="ECO:0000313" key="2">
    <source>
        <dbReference type="Proteomes" id="UP001324287"/>
    </source>
</evidence>